<dbReference type="InterPro" id="IPR029066">
    <property type="entry name" value="PLP-binding_barrel"/>
</dbReference>
<dbReference type="InterPro" id="IPR042208">
    <property type="entry name" value="D-ser_dehydrat-like_sf"/>
</dbReference>
<evidence type="ECO:0000256" key="1">
    <source>
        <dbReference type="ARBA" id="ARBA00005323"/>
    </source>
</evidence>
<dbReference type="PANTHER" id="PTHR28004:SF8">
    <property type="entry name" value="D-SERINE DEAMINASE"/>
    <property type="match status" value="1"/>
</dbReference>
<dbReference type="Pfam" id="PF14031">
    <property type="entry name" value="D-ser_dehydrat"/>
    <property type="match status" value="1"/>
</dbReference>
<dbReference type="Gene3D" id="3.20.20.10">
    <property type="entry name" value="Alanine racemase"/>
    <property type="match status" value="1"/>
</dbReference>
<protein>
    <submittedName>
        <fullName evidence="4">Amino acid deaminase</fullName>
    </submittedName>
</protein>
<dbReference type="EMBL" id="JARXNK020000099">
    <property type="protein sequence ID" value="MEL0551184.1"/>
    <property type="molecule type" value="Genomic_DNA"/>
</dbReference>
<dbReference type="Gene3D" id="2.40.37.20">
    <property type="entry name" value="D-serine dehydratase-like domain"/>
    <property type="match status" value="1"/>
</dbReference>
<sequence>MKYHSATLVPHKSAVMASPANLLAEEVCLPAALVKKTALENNISWMQRYADARGVSLAPHGKTTMTPWIFQAQQQAGAWAIGVGSAWQASAAMASGIQRVLMVNQLVGKANMQVVSQLKAHYRTVDFVCCVDSEANARTLSAFFSARQQTLDVLIELGVPGGRCGCRSVEDALALAQLVADLPGLTLRGLELYEGVLHGDDPQPQVEALLQQAAILACRMAPLVDGEFILTGAGTVWYDVVCNVWLAAQKPPRCRIVIRPGCYITHDMGIYDIAQRELIARDPIACDLAGDLTSALELMAMVQSVPEADRAVVNFGKRDCAFDAGLPQPVAHYRNGRALPLPANEIVSVGIMDQHCMLRLAPDCDVQVGDIIVFGTSHPCLTFDKWKTLLLVDDEYTVLEELDTLF</sequence>
<dbReference type="SMART" id="SM01119">
    <property type="entry name" value="D-ser_dehydrat"/>
    <property type="match status" value="1"/>
</dbReference>
<dbReference type="InterPro" id="IPR001608">
    <property type="entry name" value="Ala_racemase_N"/>
</dbReference>
<dbReference type="Pfam" id="PF01168">
    <property type="entry name" value="Ala_racemase_N"/>
    <property type="match status" value="1"/>
</dbReference>
<dbReference type="Proteomes" id="UP001312893">
    <property type="component" value="Unassembled WGS sequence"/>
</dbReference>
<dbReference type="InterPro" id="IPR026956">
    <property type="entry name" value="D-ser_dehydrat-like_dom"/>
</dbReference>
<dbReference type="RefSeq" id="WP_123757636.1">
    <property type="nucleotide sequence ID" value="NZ_JARXNK020000099.1"/>
</dbReference>
<dbReference type="CDD" id="cd06818">
    <property type="entry name" value="PLPDE_III_cryptic_DSD"/>
    <property type="match status" value="1"/>
</dbReference>
<dbReference type="PANTHER" id="PTHR28004">
    <property type="entry name" value="ZGC:162816-RELATED"/>
    <property type="match status" value="1"/>
</dbReference>
<comment type="similarity">
    <text evidence="1">Belongs to the DSD1 family.</text>
</comment>
<evidence type="ECO:0000313" key="4">
    <source>
        <dbReference type="EMBL" id="MEL0551184.1"/>
    </source>
</evidence>
<feature type="domain" description="D-serine dehydratase-like" evidence="3">
    <location>
        <begin position="295"/>
        <end position="393"/>
    </location>
</feature>
<comment type="caution">
    <text evidence="4">The sequence shown here is derived from an EMBL/GenBank/DDBJ whole genome shotgun (WGS) entry which is preliminary data.</text>
</comment>
<accession>A0ABU9F7X8</accession>
<evidence type="ECO:0000259" key="3">
    <source>
        <dbReference type="SMART" id="SM01119"/>
    </source>
</evidence>
<proteinExistence type="inferred from homology"/>
<dbReference type="InterPro" id="IPR051466">
    <property type="entry name" value="D-amino_acid_metab_enzyme"/>
</dbReference>
<keyword evidence="2" id="KW-0456">Lyase</keyword>
<evidence type="ECO:0000313" key="5">
    <source>
        <dbReference type="Proteomes" id="UP001312893"/>
    </source>
</evidence>
<reference evidence="4 5" key="1">
    <citation type="submission" date="2024-04" db="EMBL/GenBank/DDBJ databases">
        <title>Two novel Raoultella species associated with bleeding cankers of broadleaf hosts, Raoultella scottia sp. nov. and Raoultella lignicola sp. nov.</title>
        <authorList>
            <person name="Brady C.L."/>
        </authorList>
    </citation>
    <scope>NUCLEOTIDE SEQUENCE [LARGE SCALE GENOMIC DNA]</scope>
    <source>
        <strain evidence="4 5">TW_WC1a.1</strain>
    </source>
</reference>
<keyword evidence="5" id="KW-1185">Reference proteome</keyword>
<evidence type="ECO:0000256" key="2">
    <source>
        <dbReference type="ARBA" id="ARBA00023239"/>
    </source>
</evidence>
<organism evidence="4 5">
    <name type="scientific">Raoultella lignicola</name>
    <dbReference type="NCBI Taxonomy" id="3040939"/>
    <lineage>
        <taxon>Bacteria</taxon>
        <taxon>Pseudomonadati</taxon>
        <taxon>Pseudomonadota</taxon>
        <taxon>Gammaproteobacteria</taxon>
        <taxon>Enterobacterales</taxon>
        <taxon>Enterobacteriaceae</taxon>
        <taxon>Klebsiella/Raoultella group</taxon>
        <taxon>Raoultella</taxon>
    </lineage>
</organism>
<dbReference type="SUPFAM" id="SSF51419">
    <property type="entry name" value="PLP-binding barrel"/>
    <property type="match status" value="1"/>
</dbReference>
<gene>
    <name evidence="4" type="ORF">QFI96_005630</name>
</gene>
<name>A0ABU9F7X8_9ENTR</name>